<reference evidence="3 4" key="1">
    <citation type="submission" date="2020-07" db="EMBL/GenBank/DDBJ databases">
        <title>MOT database genomes.</title>
        <authorList>
            <person name="Joseph S."/>
            <person name="Aduse-Opoku J."/>
            <person name="Hashim A."/>
            <person name="Wade W."/>
            <person name="Curtis M."/>
        </authorList>
    </citation>
    <scope>NUCLEOTIDE SEQUENCE [LARGE SCALE GENOMIC DNA]</scope>
    <source>
        <strain evidence="3 4">DSM 100099</strain>
    </source>
</reference>
<evidence type="ECO:0000256" key="1">
    <source>
        <dbReference type="SAM" id="Phobius"/>
    </source>
</evidence>
<evidence type="ECO:0000313" key="4">
    <source>
        <dbReference type="Proteomes" id="UP000561011"/>
    </source>
</evidence>
<feature type="transmembrane region" description="Helical" evidence="1">
    <location>
        <begin position="122"/>
        <end position="145"/>
    </location>
</feature>
<keyword evidence="1" id="KW-0812">Transmembrane</keyword>
<feature type="transmembrane region" description="Helical" evidence="1">
    <location>
        <begin position="201"/>
        <end position="219"/>
    </location>
</feature>
<name>A0A853ERS8_9MICO</name>
<keyword evidence="1" id="KW-0472">Membrane</keyword>
<feature type="transmembrane region" description="Helical" evidence="1">
    <location>
        <begin position="420"/>
        <end position="437"/>
    </location>
</feature>
<keyword evidence="1" id="KW-1133">Transmembrane helix</keyword>
<feature type="transmembrane region" description="Helical" evidence="1">
    <location>
        <begin position="26"/>
        <end position="45"/>
    </location>
</feature>
<dbReference type="RefSeq" id="WP_179912912.1">
    <property type="nucleotide sequence ID" value="NZ_JACBYE010000011.1"/>
</dbReference>
<sequence length="602" mass="61956">MNALVLGWLVAAALVAVEHSGVPEARWLVVHALLLGAVSTAILIWSAHFAEAVRRRALRGGHRDQAIRLVTHTVGATTTVVGTVVGSLAVVVAGAVLVGLVAVWHGVVLWDQSRRALTSMLGWTTSFFVVAVASLPVGIALGVLLGRASGEAHSLLYIAHVGSMLLGWVGLTVVGTLVTLWPTMLRVRMQPGGARPARQGFVALVLGLVLVVTGAVLGLRWLAAVGLGAYLAGLVRSAVPLVDEARRRRPGSFATRSVAAASLWWCGSVLAWLVVLVFAAGWPEVEVRVGELLAPVVVGFAVQVLLGASSYLVPMILGGGPAVVRVTNAVADSWGTMRLVLVNGGLALSLLPGPRLLVFSASAVVVAALVWTPVLLVRVAVLARRARPQPTASVVTTSSLPGLGGAVRVPSRLRGQRGQVLAAGAVLTLVVVVGIAADPERLGTGAAGAGVPPTGAVVEVAVELRDMRFEPSAVDVRAGDELVLVVTNTDDSVHDLVLETGASSGRLAPQESARIEVGVVGDDLSGWCSVAGHRQMGMVFDVRALGADSSGGATGRAQTLGLRPAQGGFVELVPAVAGHYPFVSHRMVDAERGAHGILEVAG</sequence>
<organism evidence="3 4">
    <name type="scientific">Sanguibacter inulinus</name>
    <dbReference type="NCBI Taxonomy" id="60922"/>
    <lineage>
        <taxon>Bacteria</taxon>
        <taxon>Bacillati</taxon>
        <taxon>Actinomycetota</taxon>
        <taxon>Actinomycetes</taxon>
        <taxon>Micrococcales</taxon>
        <taxon>Sanguibacteraceae</taxon>
        <taxon>Sanguibacter</taxon>
    </lineage>
</organism>
<feature type="transmembrane region" description="Helical" evidence="1">
    <location>
        <begin position="263"/>
        <end position="282"/>
    </location>
</feature>
<feature type="transmembrane region" description="Helical" evidence="1">
    <location>
        <begin position="91"/>
        <end position="110"/>
    </location>
</feature>
<feature type="transmembrane region" description="Helical" evidence="1">
    <location>
        <begin position="66"/>
        <end position="85"/>
    </location>
</feature>
<dbReference type="InterPro" id="IPR028096">
    <property type="entry name" value="EfeO_Cupredoxin"/>
</dbReference>
<dbReference type="AlphaFoldDB" id="A0A853ERS8"/>
<dbReference type="Gene3D" id="2.60.40.420">
    <property type="entry name" value="Cupredoxins - blue copper proteins"/>
    <property type="match status" value="2"/>
</dbReference>
<dbReference type="Pfam" id="PF13473">
    <property type="entry name" value="Cupredoxin_1"/>
    <property type="match status" value="1"/>
</dbReference>
<feature type="transmembrane region" description="Helical" evidence="1">
    <location>
        <begin position="157"/>
        <end position="181"/>
    </location>
</feature>
<evidence type="ECO:0000313" key="3">
    <source>
        <dbReference type="EMBL" id="NYS93200.1"/>
    </source>
</evidence>
<proteinExistence type="predicted"/>
<comment type="caution">
    <text evidence="3">The sequence shown here is derived from an EMBL/GenBank/DDBJ whole genome shotgun (WGS) entry which is preliminary data.</text>
</comment>
<dbReference type="Proteomes" id="UP000561011">
    <property type="component" value="Unassembled WGS sequence"/>
</dbReference>
<feature type="domain" description="EfeO-type cupredoxin-like" evidence="2">
    <location>
        <begin position="459"/>
        <end position="517"/>
    </location>
</feature>
<feature type="transmembrane region" description="Helical" evidence="1">
    <location>
        <begin position="294"/>
        <end position="317"/>
    </location>
</feature>
<accession>A0A853ERS8</accession>
<dbReference type="InterPro" id="IPR008972">
    <property type="entry name" value="Cupredoxin"/>
</dbReference>
<dbReference type="EMBL" id="JACBYE010000011">
    <property type="protein sequence ID" value="NYS93200.1"/>
    <property type="molecule type" value="Genomic_DNA"/>
</dbReference>
<evidence type="ECO:0000259" key="2">
    <source>
        <dbReference type="Pfam" id="PF13473"/>
    </source>
</evidence>
<dbReference type="InterPro" id="IPR036927">
    <property type="entry name" value="Cyt_c_oxase-like_su1_sf"/>
</dbReference>
<dbReference type="SUPFAM" id="SSF81442">
    <property type="entry name" value="Cytochrome c oxidase subunit I-like"/>
    <property type="match status" value="1"/>
</dbReference>
<feature type="transmembrane region" description="Helical" evidence="1">
    <location>
        <begin position="357"/>
        <end position="381"/>
    </location>
</feature>
<protein>
    <submittedName>
        <fullName evidence="3">Cupredoxin domain-containing protein</fullName>
    </submittedName>
</protein>
<gene>
    <name evidence="3" type="ORF">HZZ10_06615</name>
</gene>
<dbReference type="SUPFAM" id="SSF49503">
    <property type="entry name" value="Cupredoxins"/>
    <property type="match status" value="2"/>
</dbReference>
<keyword evidence="4" id="KW-1185">Reference proteome</keyword>